<name>A0A2T7NH84_POMCA</name>
<dbReference type="OrthoDB" id="6159268at2759"/>
<evidence type="ECO:0000256" key="5">
    <source>
        <dbReference type="ARBA" id="ARBA00022966"/>
    </source>
</evidence>
<dbReference type="Pfam" id="PF07677">
    <property type="entry name" value="A2M_recep"/>
    <property type="match status" value="1"/>
</dbReference>
<gene>
    <name evidence="11" type="ORF">C0Q70_18674</name>
</gene>
<evidence type="ECO:0000313" key="11">
    <source>
        <dbReference type="EMBL" id="PVD20518.1"/>
    </source>
</evidence>
<dbReference type="SUPFAM" id="SSF49410">
    <property type="entry name" value="Alpha-macroglobulin receptor domain"/>
    <property type="match status" value="1"/>
</dbReference>
<feature type="chain" id="PRO_5015556287" evidence="7">
    <location>
        <begin position="23"/>
        <end position="1418"/>
    </location>
</feature>
<dbReference type="SMART" id="SM01361">
    <property type="entry name" value="A2M_recep"/>
    <property type="match status" value="1"/>
</dbReference>
<dbReference type="Gene3D" id="2.60.40.690">
    <property type="entry name" value="Alpha-macroglobulin, receptor-binding domain"/>
    <property type="match status" value="1"/>
</dbReference>
<keyword evidence="2" id="KW-0646">Protease inhibitor</keyword>
<dbReference type="Proteomes" id="UP000245119">
    <property type="component" value="Linkage Group LG12"/>
</dbReference>
<dbReference type="SUPFAM" id="SSF81296">
    <property type="entry name" value="E set domains"/>
    <property type="match status" value="1"/>
</dbReference>
<evidence type="ECO:0000259" key="10">
    <source>
        <dbReference type="SMART" id="SM01361"/>
    </source>
</evidence>
<dbReference type="InterPro" id="IPR014756">
    <property type="entry name" value="Ig_E-set"/>
</dbReference>
<dbReference type="InterPro" id="IPR008930">
    <property type="entry name" value="Terpenoid_cyclase/PrenylTrfase"/>
</dbReference>
<dbReference type="SUPFAM" id="SSF48239">
    <property type="entry name" value="Terpenoid cyclases/Protein prenyltransferases"/>
    <property type="match status" value="1"/>
</dbReference>
<dbReference type="Gene3D" id="6.20.50.160">
    <property type="match status" value="1"/>
</dbReference>
<keyword evidence="6" id="KW-1015">Disulfide bond</keyword>
<dbReference type="PANTHER" id="PTHR11412">
    <property type="entry name" value="MACROGLOBULIN / COMPLEMENT"/>
    <property type="match status" value="1"/>
</dbReference>
<dbReference type="SMART" id="SM01360">
    <property type="entry name" value="A2M"/>
    <property type="match status" value="1"/>
</dbReference>
<evidence type="ECO:0000256" key="2">
    <source>
        <dbReference type="ARBA" id="ARBA00022690"/>
    </source>
</evidence>
<feature type="signal peptide" evidence="7">
    <location>
        <begin position="1"/>
        <end position="22"/>
    </location>
</feature>
<dbReference type="PANTHER" id="PTHR11412:SF136">
    <property type="entry name" value="CD109 ANTIGEN"/>
    <property type="match status" value="1"/>
</dbReference>
<feature type="domain" description="Alpha-macroglobulin receptor-binding" evidence="10">
    <location>
        <begin position="1290"/>
        <end position="1373"/>
    </location>
</feature>
<evidence type="ECO:0000313" key="12">
    <source>
        <dbReference type="Proteomes" id="UP000245119"/>
    </source>
</evidence>
<keyword evidence="3 7" id="KW-0732">Signal</keyword>
<keyword evidence="5" id="KW-0882">Thioester bond</keyword>
<dbReference type="InterPro" id="IPR002890">
    <property type="entry name" value="MG2"/>
</dbReference>
<dbReference type="Gene3D" id="2.60.40.1930">
    <property type="match status" value="3"/>
</dbReference>
<accession>A0A2T7NH84</accession>
<dbReference type="InterPro" id="IPR001599">
    <property type="entry name" value="Macroglobln_a2"/>
</dbReference>
<dbReference type="STRING" id="400727.A0A2T7NH84"/>
<comment type="caution">
    <text evidence="11">The sequence shown here is derived from an EMBL/GenBank/DDBJ whole genome shotgun (WGS) entry which is preliminary data.</text>
</comment>
<dbReference type="Gene3D" id="1.50.10.20">
    <property type="match status" value="1"/>
</dbReference>
<keyword evidence="12" id="KW-1185">Reference proteome</keyword>
<evidence type="ECO:0000256" key="3">
    <source>
        <dbReference type="ARBA" id="ARBA00022729"/>
    </source>
</evidence>
<dbReference type="Pfam" id="PF07678">
    <property type="entry name" value="TED_complement"/>
    <property type="match status" value="1"/>
</dbReference>
<evidence type="ECO:0000256" key="1">
    <source>
        <dbReference type="ARBA" id="ARBA00010952"/>
    </source>
</evidence>
<dbReference type="GO" id="GO:0005615">
    <property type="term" value="C:extracellular space"/>
    <property type="evidence" value="ECO:0007669"/>
    <property type="project" value="InterPro"/>
</dbReference>
<reference evidence="11 12" key="1">
    <citation type="submission" date="2018-04" db="EMBL/GenBank/DDBJ databases">
        <title>The genome of golden apple snail Pomacea canaliculata provides insight into stress tolerance and invasive adaptation.</title>
        <authorList>
            <person name="Liu C."/>
            <person name="Liu B."/>
            <person name="Ren Y."/>
            <person name="Zhang Y."/>
            <person name="Wang H."/>
            <person name="Li S."/>
            <person name="Jiang F."/>
            <person name="Yin L."/>
            <person name="Zhang G."/>
            <person name="Qian W."/>
            <person name="Fan W."/>
        </authorList>
    </citation>
    <scope>NUCLEOTIDE SEQUENCE [LARGE SCALE GENOMIC DNA]</scope>
    <source>
        <strain evidence="11">SZHN2017</strain>
        <tissue evidence="11">Muscle</tissue>
    </source>
</reference>
<proteinExistence type="inferred from homology"/>
<dbReference type="Pfam" id="PF01835">
    <property type="entry name" value="MG2"/>
    <property type="match status" value="1"/>
</dbReference>
<dbReference type="InterPro" id="IPR009048">
    <property type="entry name" value="A-macroglobulin_rcpt-bd"/>
</dbReference>
<dbReference type="Pfam" id="PF00207">
    <property type="entry name" value="A2M"/>
    <property type="match status" value="1"/>
</dbReference>
<dbReference type="InterPro" id="IPR013783">
    <property type="entry name" value="Ig-like_fold"/>
</dbReference>
<dbReference type="Gene3D" id="2.60.40.10">
    <property type="entry name" value="Immunoglobulins"/>
    <property type="match status" value="2"/>
</dbReference>
<dbReference type="InterPro" id="IPR036595">
    <property type="entry name" value="A-macroglobulin_rcpt-bd_sf"/>
</dbReference>
<dbReference type="SMART" id="SM01359">
    <property type="entry name" value="A2M_N_2"/>
    <property type="match status" value="1"/>
</dbReference>
<feature type="domain" description="Alpha-2-macroglobulin" evidence="9">
    <location>
        <begin position="710"/>
        <end position="801"/>
    </location>
</feature>
<dbReference type="GO" id="GO:0004867">
    <property type="term" value="F:serine-type endopeptidase inhibitor activity"/>
    <property type="evidence" value="ECO:0007669"/>
    <property type="project" value="UniProtKB-KW"/>
</dbReference>
<dbReference type="InterPro" id="IPR011625">
    <property type="entry name" value="A2M_N_BRD"/>
</dbReference>
<dbReference type="InterPro" id="IPR041555">
    <property type="entry name" value="MG3"/>
</dbReference>
<dbReference type="Pfam" id="PF07703">
    <property type="entry name" value="A2M_BRD"/>
    <property type="match status" value="1"/>
</dbReference>
<dbReference type="InterPro" id="IPR050473">
    <property type="entry name" value="A2M/Complement_sys"/>
</dbReference>
<dbReference type="Gene3D" id="2.60.40.1940">
    <property type="match status" value="1"/>
</dbReference>
<sequence length="1418" mass="155490">MKLAHICLAVLAALCASPDCYAFYVALAPAFFRDGWPYHVQLYTGHSTGTVTVEGRIYETRNVRNVVASGSIQIPQNGQGMLTMQVFNAVSSDYMLQLNGSGGLTFSNSTPLQLQTISYLTFIQTDKPMYKPGDLVRMRAVTVDKDLIPQPVAVAVSLDNPIKNTVYRNTSYGALVFEGAFQLFEFAELGQWTVTVKNETYGIEEKLMFSVEEYVLPKFEVTADVVPYVLKSASAVAVHVKAKYTYGEGVVGIVKIMVSSPGIAPSKMITSNMQDGSGEKTIEIDVRQELNNDVINFVVEVTDETQRTYNTTASCTVVTDPVKINFDEIRTDKVFRPGLPLHAVVTFTDPGGKALDAHFLRSKAVLSLLDASIIIATKEVVLQENQMEVEWIVHKFETTANSLTLKATFGETAAEKYISRYTTIQNSSLDVRLGNDNDQALKIGQQASFSVETSGSTRFSSVNYLIVSRGNIQNAGSVAPNTPINLRVSTDMCPNGKLIVYGVTEPSSGMIPEVIADSVELRLEQCQEKLVKIHLREARQRTGTYASVDFAVEWTDSNKSEVVGEHSMYLLAVDKSVTLLPGDNDISLTKVDDGLQKFDLPAVSSYNGGGFDFAAMRKKRSFMPGGKWPASSGVSTTSELFHGIGLMYLSDMLIKEAERYGCFDCIMFKGPVFTMAMPEREQDSVPAVEEDASIQYQAAPTQVRKEFPDTWIWNSGQTDINGKYTLQDKLPDSITSWVISAFAIKQNSSFAVITQPSELQAFNPFFVSLKLPYSIRRTEKFELRATVFNYQELSLNVVVTLNESPGNFTIQGDNIKTVTVKKGLPASVVFMIIAERIGTITFSVKAKSESPVLIDQLEEKLIVKPEGLERARASTAPIFLNASQPVVNKEFTFDYSPWLLSNIVDGSRRAQATVTGQVGLGLGLGIVQGYNRELQYRNTTDGSFSAFTSDVQGAPVKCFARAITLIRDIDISILESAVQFLFSRQTKEGSFQELGRVIHTEMQGGSASGDPLTVYVVQCLLEAKKYGIKIDGEKLGRSLQFVKSKINSGSMKGKVFISALSAYTLALDNSERNAETIASLLQDIIDTGAPWQQTKGSSRQEDMVYHQSGPGDIEITSYVLLTYNILKQFSKGRELLLWLQRNQNGIGGFSSTQDTVLGLQAMSEFSVNFRDAVPGGSVVITPILPGGQRGLPQTLVVDAHNSDLVQYYELPDDTVGVLARATGANNSLIVIQVKWTFYTPADLKTPSNTDGSLENDGNLIITSSTTADKVRKDLYNVDACIKPGQGLTYSQMTLVIIEPPSGLQLDDFEKVKQDNPDCFMEKKDDQVVCYLHSPKQMCLSVDLQEVVKVENRKPAAARVIAYYQPSVQAEAPVAIPAPGVACTGDCSTSFAVQTSSSFVLLTFARSRNGTLYPVQNNS</sequence>
<comment type="similarity">
    <text evidence="1">Belongs to the protease inhibitor I39 (alpha-2-macroglobulin) family.</text>
</comment>
<keyword evidence="4" id="KW-0722">Serine protease inhibitor</keyword>
<evidence type="ECO:0000256" key="7">
    <source>
        <dbReference type="SAM" id="SignalP"/>
    </source>
</evidence>
<feature type="domain" description="Alpha-2-macroglobulin bait region" evidence="8">
    <location>
        <begin position="429"/>
        <end position="580"/>
    </location>
</feature>
<evidence type="ECO:0000256" key="4">
    <source>
        <dbReference type="ARBA" id="ARBA00022900"/>
    </source>
</evidence>
<organism evidence="11 12">
    <name type="scientific">Pomacea canaliculata</name>
    <name type="common">Golden apple snail</name>
    <dbReference type="NCBI Taxonomy" id="400727"/>
    <lineage>
        <taxon>Eukaryota</taxon>
        <taxon>Metazoa</taxon>
        <taxon>Spiralia</taxon>
        <taxon>Lophotrochozoa</taxon>
        <taxon>Mollusca</taxon>
        <taxon>Gastropoda</taxon>
        <taxon>Caenogastropoda</taxon>
        <taxon>Architaenioglossa</taxon>
        <taxon>Ampullarioidea</taxon>
        <taxon>Ampullariidae</taxon>
        <taxon>Pomacea</taxon>
    </lineage>
</organism>
<evidence type="ECO:0000259" key="9">
    <source>
        <dbReference type="SMART" id="SM01360"/>
    </source>
</evidence>
<dbReference type="Gene3D" id="2.20.130.20">
    <property type="match status" value="1"/>
</dbReference>
<dbReference type="InterPro" id="IPR011626">
    <property type="entry name" value="Alpha-macroglobulin_TED"/>
</dbReference>
<protein>
    <submittedName>
        <fullName evidence="11">Uncharacterized protein</fullName>
    </submittedName>
</protein>
<evidence type="ECO:0000256" key="6">
    <source>
        <dbReference type="ARBA" id="ARBA00023157"/>
    </source>
</evidence>
<dbReference type="EMBL" id="PZQS01000012">
    <property type="protein sequence ID" value="PVD20518.1"/>
    <property type="molecule type" value="Genomic_DNA"/>
</dbReference>
<evidence type="ECO:0000259" key="8">
    <source>
        <dbReference type="SMART" id="SM01359"/>
    </source>
</evidence>
<dbReference type="Pfam" id="PF17791">
    <property type="entry name" value="MG3"/>
    <property type="match status" value="1"/>
</dbReference>